<dbReference type="Proteomes" id="UP000244924">
    <property type="component" value="Unassembled WGS sequence"/>
</dbReference>
<dbReference type="RefSeq" id="WP_181366382.1">
    <property type="nucleotide sequence ID" value="NZ_OMOQ01000001.1"/>
</dbReference>
<feature type="chain" id="PRO_5015348767" evidence="1">
    <location>
        <begin position="19"/>
        <end position="360"/>
    </location>
</feature>
<evidence type="ECO:0000313" key="3">
    <source>
        <dbReference type="Proteomes" id="UP000244924"/>
    </source>
</evidence>
<keyword evidence="3" id="KW-1185">Reference proteome</keyword>
<reference evidence="2 3" key="1">
    <citation type="submission" date="2018-03" db="EMBL/GenBank/DDBJ databases">
        <authorList>
            <person name="Keele B.F."/>
        </authorList>
    </citation>
    <scope>NUCLEOTIDE SEQUENCE [LARGE SCALE GENOMIC DNA]</scope>
    <source>
        <strain evidence="2 3">CECT 8626</strain>
    </source>
</reference>
<dbReference type="Pfam" id="PF00756">
    <property type="entry name" value="Esterase"/>
    <property type="match status" value="1"/>
</dbReference>
<dbReference type="PANTHER" id="PTHR48098">
    <property type="entry name" value="ENTEROCHELIN ESTERASE-RELATED"/>
    <property type="match status" value="1"/>
</dbReference>
<dbReference type="InterPro" id="IPR029058">
    <property type="entry name" value="AB_hydrolase_fold"/>
</dbReference>
<keyword evidence="1" id="KW-0732">Signal</keyword>
<gene>
    <name evidence="2" type="primary">axe1-6A</name>
    <name evidence="2" type="ORF">DEA8626_01565</name>
</gene>
<dbReference type="SUPFAM" id="SSF53474">
    <property type="entry name" value="alpha/beta-Hydrolases"/>
    <property type="match status" value="1"/>
</dbReference>
<dbReference type="AlphaFoldDB" id="A0A2R8B5Z2"/>
<protein>
    <submittedName>
        <fullName evidence="2">Carbohydrate acetyl esterase/feruloyl esterase</fullName>
    </submittedName>
</protein>
<evidence type="ECO:0000313" key="2">
    <source>
        <dbReference type="EMBL" id="SPH18035.1"/>
    </source>
</evidence>
<dbReference type="InterPro" id="IPR050583">
    <property type="entry name" value="Mycobacterial_A85_antigen"/>
</dbReference>
<dbReference type="EMBL" id="OMOQ01000001">
    <property type="protein sequence ID" value="SPH18035.1"/>
    <property type="molecule type" value="Genomic_DNA"/>
</dbReference>
<name>A0A2R8B5Z2_9RHOB</name>
<feature type="signal peptide" evidence="1">
    <location>
        <begin position="1"/>
        <end position="18"/>
    </location>
</feature>
<dbReference type="Gene3D" id="3.40.50.1820">
    <property type="entry name" value="alpha/beta hydrolase"/>
    <property type="match status" value="1"/>
</dbReference>
<sequence length="360" mass="39248">MRFQLLCAGLFQIGIMFATPGVLTAQSAGDTAGRVVEVEISAPSLAGNLLGTPDIQGAAIYLPPSYGSQPERRYPVVYLLHGIFDDYVVWLEHFEVPAILDRLIEAGDIPELVVVMPNAGNKYGGGFYRNSAVSGHWGDYIATDLVAFVDTNYRTKASADSRAVVGHSMGGYGALHLAMTRPGLFSVVWALSPCCLAATDDFGFGNDAWKRAAEVASEEDLQSLFESRDFYPIASLGIVTAFSPDPDNPPTYGDFPFDIVRGEVVLEDAAYDRFLDALPVRRVDDSREALRSLRGLAIGVGLGDQFLHIPPGTLAFSQRLGAERIPHRLDVYEGDHREHVGERLERIVLPWVGARLVHAE</sequence>
<dbReference type="InterPro" id="IPR000801">
    <property type="entry name" value="Esterase-like"/>
</dbReference>
<proteinExistence type="predicted"/>
<evidence type="ECO:0000256" key="1">
    <source>
        <dbReference type="SAM" id="SignalP"/>
    </source>
</evidence>
<accession>A0A2R8B5Z2</accession>
<organism evidence="2 3">
    <name type="scientific">Albidovulum aquaemixtae</name>
    <dbReference type="NCBI Taxonomy" id="1542388"/>
    <lineage>
        <taxon>Bacteria</taxon>
        <taxon>Pseudomonadati</taxon>
        <taxon>Pseudomonadota</taxon>
        <taxon>Alphaproteobacteria</taxon>
        <taxon>Rhodobacterales</taxon>
        <taxon>Paracoccaceae</taxon>
        <taxon>Albidovulum</taxon>
    </lineage>
</organism>